<sequence>MFHTHSLVENNIETIDCENLENLCVVLLNKNKLTSLHGLDGCTNIQDLELSHNKITRIADQQALDAGFMAGKRSCSSASLSRLRGRATRQRQWQVQWVLDEQEWRGTRPGLGLLPGHLPLRAHTTSLGMSDCWFQPDSRRLGWPARTGLKPAVRHHPRFLDCERVQARLRDPTVHRASNPVLGAQCTNLCNLKGTVGHEAAEGTGVGLGPSSVPPPGPSHSIPRSLVCCHSHAPMAPAPFTTADSADQLGLAPSVGASDGCYPLGAEGGGEALRGDRGWQPLFTPADGAERSGPALGTSSRCKRWLQRWQQVRVLYGTAACCYNISHIAFGKLYYVLLNIKNKKASGAFYPGEFLYLAHRLRSAHVCLTAIYLIKE</sequence>
<dbReference type="GO" id="GO:0035082">
    <property type="term" value="P:axoneme assembly"/>
    <property type="evidence" value="ECO:0007669"/>
    <property type="project" value="TreeGrafter"/>
</dbReference>
<proteinExistence type="predicted"/>
<dbReference type="InterPro" id="IPR032675">
    <property type="entry name" value="LRR_dom_sf"/>
</dbReference>
<dbReference type="InterPro" id="IPR001611">
    <property type="entry name" value="Leu-rich_rpt"/>
</dbReference>
<dbReference type="EMBL" id="JAULJE010000007">
    <property type="protein sequence ID" value="KAK1340872.1"/>
    <property type="molecule type" value="Genomic_DNA"/>
</dbReference>
<keyword evidence="1" id="KW-0433">Leucine-rich repeat</keyword>
<evidence type="ECO:0000313" key="3">
    <source>
        <dbReference type="EMBL" id="KAK1340872.1"/>
    </source>
</evidence>
<dbReference type="SUPFAM" id="SSF52058">
    <property type="entry name" value="L domain-like"/>
    <property type="match status" value="1"/>
</dbReference>
<gene>
    <name evidence="3" type="ORF">QTO34_017268</name>
</gene>
<evidence type="ECO:0000256" key="1">
    <source>
        <dbReference type="ARBA" id="ARBA00022614"/>
    </source>
</evidence>
<dbReference type="Gene3D" id="3.80.10.10">
    <property type="entry name" value="Ribonuclease Inhibitor"/>
    <property type="match status" value="1"/>
</dbReference>
<name>A0AA40I1M6_CNENI</name>
<dbReference type="GO" id="GO:0005930">
    <property type="term" value="C:axoneme"/>
    <property type="evidence" value="ECO:0007669"/>
    <property type="project" value="TreeGrafter"/>
</dbReference>
<comment type="caution">
    <text evidence="3">The sequence shown here is derived from an EMBL/GenBank/DDBJ whole genome shotgun (WGS) entry which is preliminary data.</text>
</comment>
<protein>
    <submittedName>
        <fullName evidence="3">Uncharacterized protein</fullName>
    </submittedName>
</protein>
<dbReference type="AlphaFoldDB" id="A0AA40I1M6"/>
<organism evidence="3 4">
    <name type="scientific">Cnephaeus nilssonii</name>
    <name type="common">Northern bat</name>
    <name type="synonym">Eptesicus nilssonii</name>
    <dbReference type="NCBI Taxonomy" id="3371016"/>
    <lineage>
        <taxon>Eukaryota</taxon>
        <taxon>Metazoa</taxon>
        <taxon>Chordata</taxon>
        <taxon>Craniata</taxon>
        <taxon>Vertebrata</taxon>
        <taxon>Euteleostomi</taxon>
        <taxon>Mammalia</taxon>
        <taxon>Eutheria</taxon>
        <taxon>Laurasiatheria</taxon>
        <taxon>Chiroptera</taxon>
        <taxon>Yangochiroptera</taxon>
        <taxon>Vespertilionidae</taxon>
        <taxon>Cnephaeus</taxon>
    </lineage>
</organism>
<reference evidence="3" key="1">
    <citation type="submission" date="2023-06" db="EMBL/GenBank/DDBJ databases">
        <title>Reference genome for the Northern bat (Eptesicus nilssonii), a most northern bat species.</title>
        <authorList>
            <person name="Laine V.N."/>
            <person name="Pulliainen A.T."/>
            <person name="Lilley T.M."/>
        </authorList>
    </citation>
    <scope>NUCLEOTIDE SEQUENCE</scope>
    <source>
        <strain evidence="3">BLF_Eptnil</strain>
        <tissue evidence="3">Kidney</tissue>
    </source>
</reference>
<accession>A0AA40I1M6</accession>
<dbReference type="PANTHER" id="PTHR45973:SF28">
    <property type="entry name" value="LEUCINE-RICH REPEAT AND IQ DOMAIN-CONTAINING PROTEIN 1"/>
    <property type="match status" value="1"/>
</dbReference>
<keyword evidence="4" id="KW-1185">Reference proteome</keyword>
<evidence type="ECO:0000313" key="4">
    <source>
        <dbReference type="Proteomes" id="UP001177744"/>
    </source>
</evidence>
<dbReference type="PROSITE" id="PS51450">
    <property type="entry name" value="LRR"/>
    <property type="match status" value="1"/>
</dbReference>
<dbReference type="InterPro" id="IPR050576">
    <property type="entry name" value="Cilia_flagella_integrity"/>
</dbReference>
<dbReference type="GO" id="GO:0070840">
    <property type="term" value="F:dynein complex binding"/>
    <property type="evidence" value="ECO:0007669"/>
    <property type="project" value="TreeGrafter"/>
</dbReference>
<dbReference type="Proteomes" id="UP001177744">
    <property type="component" value="Unassembled WGS sequence"/>
</dbReference>
<dbReference type="PANTHER" id="PTHR45973">
    <property type="entry name" value="PROTEIN PHOSPHATASE 1 REGULATORY SUBUNIT SDS22-RELATED"/>
    <property type="match status" value="1"/>
</dbReference>
<evidence type="ECO:0000256" key="2">
    <source>
        <dbReference type="ARBA" id="ARBA00022737"/>
    </source>
</evidence>
<keyword evidence="2" id="KW-0677">Repeat</keyword>